<gene>
    <name evidence="2" type="ORF">DL346_25695</name>
</gene>
<feature type="domain" description="Xylose isomerase-like TIM barrel" evidence="1">
    <location>
        <begin position="23"/>
        <end position="248"/>
    </location>
</feature>
<dbReference type="Gene3D" id="3.20.20.150">
    <property type="entry name" value="Divalent-metal-dependent TIM barrel enzymes"/>
    <property type="match status" value="1"/>
</dbReference>
<dbReference type="EMBL" id="QLUW01000006">
    <property type="protein sequence ID" value="RAP73664.1"/>
    <property type="molecule type" value="Genomic_DNA"/>
</dbReference>
<evidence type="ECO:0000313" key="3">
    <source>
        <dbReference type="Proteomes" id="UP000249260"/>
    </source>
</evidence>
<dbReference type="InterPro" id="IPR013022">
    <property type="entry name" value="Xyl_isomerase-like_TIM-brl"/>
</dbReference>
<dbReference type="RefSeq" id="WP_112885247.1">
    <property type="nucleotide sequence ID" value="NZ_QLUW01000006.1"/>
</dbReference>
<dbReference type="Pfam" id="PF01261">
    <property type="entry name" value="AP_endonuc_2"/>
    <property type="match status" value="1"/>
</dbReference>
<evidence type="ECO:0000259" key="1">
    <source>
        <dbReference type="Pfam" id="PF01261"/>
    </source>
</evidence>
<protein>
    <recommendedName>
        <fullName evidence="1">Xylose isomerase-like TIM barrel domain-containing protein</fullName>
    </recommendedName>
</protein>
<name>A0A328U0Z4_9BACL</name>
<dbReference type="SUPFAM" id="SSF51658">
    <property type="entry name" value="Xylose isomerase-like"/>
    <property type="match status" value="1"/>
</dbReference>
<dbReference type="PANTHER" id="PTHR12110">
    <property type="entry name" value="HYDROXYPYRUVATE ISOMERASE"/>
    <property type="match status" value="1"/>
</dbReference>
<proteinExistence type="predicted"/>
<dbReference type="OrthoDB" id="9779184at2"/>
<dbReference type="InterPro" id="IPR036237">
    <property type="entry name" value="Xyl_isomerase-like_sf"/>
</dbReference>
<sequence length="272" mass="30471">MSSRIACSTSVRCGSSFEEALAAISAAGFRNVDILSIDGWVHVNTSALVTEDGLEQEINRTKHLLHQYDLTPVATNSGVSPQLHDRSPESVEKRKAETLGLIRWMKALGIGLAAIQPRQPDRSRPWQAMQDDCIASLREQLAIAEQEGIAMALEFHVNSPFETMEQCLRLMEQLPELPLVYDPTHFVMQGVSLQETFVFLDRAAHVHLRDAAQDKMQVRLGEGGVDTSLVLEELKRRGYKGGFSIEYLETGEFDVMQDAVLLYDRIKEVFPE</sequence>
<dbReference type="AlphaFoldDB" id="A0A328U0Z4"/>
<dbReference type="Proteomes" id="UP000249260">
    <property type="component" value="Unassembled WGS sequence"/>
</dbReference>
<reference evidence="2 3" key="1">
    <citation type="submission" date="2018-06" db="EMBL/GenBank/DDBJ databases">
        <title>Paenibacillus montanisoli sp. nov., isolated from mountain area soil.</title>
        <authorList>
            <person name="Wu M."/>
        </authorList>
    </citation>
    <scope>NUCLEOTIDE SEQUENCE [LARGE SCALE GENOMIC DNA]</scope>
    <source>
        <strain evidence="2 3">RA17</strain>
    </source>
</reference>
<keyword evidence="3" id="KW-1185">Reference proteome</keyword>
<accession>A0A328U0Z4</accession>
<evidence type="ECO:0000313" key="2">
    <source>
        <dbReference type="EMBL" id="RAP73664.1"/>
    </source>
</evidence>
<comment type="caution">
    <text evidence="2">The sequence shown here is derived from an EMBL/GenBank/DDBJ whole genome shotgun (WGS) entry which is preliminary data.</text>
</comment>
<dbReference type="InterPro" id="IPR050312">
    <property type="entry name" value="IolE/XylAMocC-like"/>
</dbReference>
<organism evidence="2 3">
    <name type="scientific">Paenibacillus montanisoli</name>
    <dbReference type="NCBI Taxonomy" id="2081970"/>
    <lineage>
        <taxon>Bacteria</taxon>
        <taxon>Bacillati</taxon>
        <taxon>Bacillota</taxon>
        <taxon>Bacilli</taxon>
        <taxon>Bacillales</taxon>
        <taxon>Paenibacillaceae</taxon>
        <taxon>Paenibacillus</taxon>
    </lineage>
</organism>